<dbReference type="InterPro" id="IPR018818">
    <property type="entry name" value="Stb3"/>
</dbReference>
<feature type="region of interest" description="Disordered" evidence="1">
    <location>
        <begin position="198"/>
        <end position="252"/>
    </location>
</feature>
<evidence type="ECO:0000256" key="1">
    <source>
        <dbReference type="SAM" id="MobiDB-lite"/>
    </source>
</evidence>
<feature type="region of interest" description="Disordered" evidence="1">
    <location>
        <begin position="40"/>
        <end position="78"/>
    </location>
</feature>
<feature type="compositionally biased region" description="Basic and acidic residues" evidence="1">
    <location>
        <begin position="198"/>
        <end position="208"/>
    </location>
</feature>
<dbReference type="OrthoDB" id="5391991at2759"/>
<dbReference type="Proteomes" id="UP000054302">
    <property type="component" value="Unassembled WGS sequence"/>
</dbReference>
<dbReference type="GO" id="GO:0043565">
    <property type="term" value="F:sequence-specific DNA binding"/>
    <property type="evidence" value="ECO:0007669"/>
    <property type="project" value="TreeGrafter"/>
</dbReference>
<keyword evidence="3" id="KW-1185">Reference proteome</keyword>
<dbReference type="GeneID" id="27325854"/>
<dbReference type="OMA" id="EDWATMG"/>
<dbReference type="HOGENOM" id="CLU_037235_0_0_1"/>
<dbReference type="Pfam" id="PF10330">
    <property type="entry name" value="Stb3"/>
    <property type="match status" value="1"/>
</dbReference>
<accession>A0A0D1Z314</accession>
<dbReference type="GO" id="GO:0005634">
    <property type="term" value="C:nucleus"/>
    <property type="evidence" value="ECO:0007669"/>
    <property type="project" value="TreeGrafter"/>
</dbReference>
<gene>
    <name evidence="2" type="ORF">PV10_08009</name>
</gene>
<dbReference type="PANTHER" id="PTHR28164:SF1">
    <property type="entry name" value="PROTEIN STB3"/>
    <property type="match status" value="1"/>
</dbReference>
<proteinExistence type="predicted"/>
<evidence type="ECO:0000313" key="3">
    <source>
        <dbReference type="Proteomes" id="UP000054302"/>
    </source>
</evidence>
<dbReference type="EMBL" id="KN847525">
    <property type="protein sequence ID" value="KIV88314.1"/>
    <property type="molecule type" value="Genomic_DNA"/>
</dbReference>
<dbReference type="RefSeq" id="XP_016219888.1">
    <property type="nucleotide sequence ID" value="XM_016372977.1"/>
</dbReference>
<reference evidence="2 3" key="1">
    <citation type="submission" date="2015-01" db="EMBL/GenBank/DDBJ databases">
        <title>The Genome Sequence of Exophiala mesophila CBS40295.</title>
        <authorList>
            <consortium name="The Broad Institute Genomics Platform"/>
            <person name="Cuomo C."/>
            <person name="de Hoog S."/>
            <person name="Gorbushina A."/>
            <person name="Stielow B."/>
            <person name="Teixiera M."/>
            <person name="Abouelleil A."/>
            <person name="Chapman S.B."/>
            <person name="Priest M."/>
            <person name="Young S.K."/>
            <person name="Wortman J."/>
            <person name="Nusbaum C."/>
            <person name="Birren B."/>
        </authorList>
    </citation>
    <scope>NUCLEOTIDE SEQUENCE [LARGE SCALE GENOMIC DNA]</scope>
    <source>
        <strain evidence="2 3">CBS 40295</strain>
    </source>
</reference>
<name>A0A0D1Z314_EXOME</name>
<organism evidence="2 3">
    <name type="scientific">Exophiala mesophila</name>
    <name type="common">Black yeast-like fungus</name>
    <dbReference type="NCBI Taxonomy" id="212818"/>
    <lineage>
        <taxon>Eukaryota</taxon>
        <taxon>Fungi</taxon>
        <taxon>Dikarya</taxon>
        <taxon>Ascomycota</taxon>
        <taxon>Pezizomycotina</taxon>
        <taxon>Eurotiomycetes</taxon>
        <taxon>Chaetothyriomycetidae</taxon>
        <taxon>Chaetothyriales</taxon>
        <taxon>Herpotrichiellaceae</taxon>
        <taxon>Exophiala</taxon>
    </lineage>
</organism>
<sequence>MAPHPVSALGMALNGKSASVDIPKPRDALNARDIFTAVPAASGKKQHSGMLLTPPNSISPNLPPHGHHAGRQPPMSPKIAQVDSDIDLQDAPDEKQPTALSAEALDSLGDLDSAGAITPSMLAKHHLPDVLLSHGPLAIRHIMGYLTTSVPGFSRITSAKARRLVVAALEGKGTGMDGAGRDNDVLFEKVGWGRWDARVKGQLPRDRPGSALTPPGSLPSSYSHAGPGLQVPGQPSWRTGSENLGTSFGGNSAIFSHSDMDYEDQDMLEHEADKMSLDGHDDGYVSSVAEDPLDEDLGDGEITDEEDWGAIGAEALRARSLPNNARTASGPGRLYQPIATYSYQPRQRSKTPAEIARAAPPQAIPVAPSRNFSLPNGAGVNDSSERAAIEALLSLGSM</sequence>
<feature type="compositionally biased region" description="Polar residues" evidence="1">
    <location>
        <begin position="236"/>
        <end position="252"/>
    </location>
</feature>
<evidence type="ECO:0008006" key="4">
    <source>
        <dbReference type="Google" id="ProtNLM"/>
    </source>
</evidence>
<dbReference type="GO" id="GO:0000432">
    <property type="term" value="P:positive regulation of transcription from RNA polymerase II promoter by glucose"/>
    <property type="evidence" value="ECO:0007669"/>
    <property type="project" value="TreeGrafter"/>
</dbReference>
<protein>
    <recommendedName>
        <fullName evidence="4">Sin3 binding protein</fullName>
    </recommendedName>
</protein>
<dbReference type="AlphaFoldDB" id="A0A0D1Z314"/>
<dbReference type="VEuPathDB" id="FungiDB:PV10_08009"/>
<dbReference type="PANTHER" id="PTHR28164">
    <property type="entry name" value="PROTEIN STB3"/>
    <property type="match status" value="1"/>
</dbReference>
<dbReference type="STRING" id="212818.A0A0D1Z314"/>
<evidence type="ECO:0000313" key="2">
    <source>
        <dbReference type="EMBL" id="KIV88314.1"/>
    </source>
</evidence>